<dbReference type="PROSITE" id="PS51278">
    <property type="entry name" value="GATASE_TYPE_2"/>
    <property type="match status" value="1"/>
</dbReference>
<keyword evidence="11" id="KW-1185">Reference proteome</keyword>
<dbReference type="CDD" id="cd00712">
    <property type="entry name" value="AsnB"/>
    <property type="match status" value="1"/>
</dbReference>
<evidence type="ECO:0000256" key="3">
    <source>
        <dbReference type="ARBA" id="ARBA00012737"/>
    </source>
</evidence>
<dbReference type="Pfam" id="PF13537">
    <property type="entry name" value="GATase_7"/>
    <property type="match status" value="1"/>
</dbReference>
<evidence type="ECO:0000313" key="10">
    <source>
        <dbReference type="EMBL" id="UNZ00604.1"/>
    </source>
</evidence>
<comment type="similarity">
    <text evidence="2">Belongs to the asparagine synthetase family.</text>
</comment>
<evidence type="ECO:0000256" key="2">
    <source>
        <dbReference type="ARBA" id="ARBA00005752"/>
    </source>
</evidence>
<protein>
    <recommendedName>
        <fullName evidence="3">asparagine synthase (glutamine-hydrolyzing)</fullName>
        <ecNumber evidence="3">6.3.5.4</ecNumber>
    </recommendedName>
</protein>
<dbReference type="SUPFAM" id="SSF52402">
    <property type="entry name" value="Adenine nucleotide alpha hydrolases-like"/>
    <property type="match status" value="1"/>
</dbReference>
<dbReference type="EC" id="6.3.5.4" evidence="3"/>
<dbReference type="PIRSF" id="PIRSF001589">
    <property type="entry name" value="Asn_synthetase_glu-h"/>
    <property type="match status" value="1"/>
</dbReference>
<keyword evidence="6" id="KW-0061">Asparagine biosynthesis</keyword>
<dbReference type="InterPro" id="IPR051786">
    <property type="entry name" value="ASN_synthetase/amidase"/>
</dbReference>
<evidence type="ECO:0000256" key="8">
    <source>
        <dbReference type="ARBA" id="ARBA00048741"/>
    </source>
</evidence>
<keyword evidence="4" id="KW-0547">Nucleotide-binding</keyword>
<dbReference type="EMBL" id="CP094298">
    <property type="protein sequence ID" value="UNZ00604.1"/>
    <property type="molecule type" value="Genomic_DNA"/>
</dbReference>
<dbReference type="PANTHER" id="PTHR43284">
    <property type="entry name" value="ASPARAGINE SYNTHETASE (GLUTAMINE-HYDROLYZING)"/>
    <property type="match status" value="1"/>
</dbReference>
<gene>
    <name evidence="10" type="primary">asnO1</name>
    <name evidence="10" type="ORF">SRIMR7_00460</name>
</gene>
<dbReference type="SUPFAM" id="SSF56235">
    <property type="entry name" value="N-terminal nucleophile aminohydrolases (Ntn hydrolases)"/>
    <property type="match status" value="1"/>
</dbReference>
<dbReference type="InterPro" id="IPR033738">
    <property type="entry name" value="AsnB_N"/>
</dbReference>
<dbReference type="Pfam" id="PF00733">
    <property type="entry name" value="Asn_synthase"/>
    <property type="match status" value="1"/>
</dbReference>
<dbReference type="NCBIfam" id="TIGR01536">
    <property type="entry name" value="asn_synth_AEB"/>
    <property type="match status" value="1"/>
</dbReference>
<dbReference type="Proteomes" id="UP000829494">
    <property type="component" value="Chromosome"/>
</dbReference>
<dbReference type="Gene3D" id="3.40.50.620">
    <property type="entry name" value="HUPs"/>
    <property type="match status" value="1"/>
</dbReference>
<comment type="pathway">
    <text evidence="1">Amino-acid biosynthesis; L-asparagine biosynthesis; L-asparagine from L-aspartate (L-Gln route): step 1/1.</text>
</comment>
<evidence type="ECO:0000256" key="4">
    <source>
        <dbReference type="ARBA" id="ARBA00022741"/>
    </source>
</evidence>
<dbReference type="InterPro" id="IPR014729">
    <property type="entry name" value="Rossmann-like_a/b/a_fold"/>
</dbReference>
<feature type="domain" description="Glutamine amidotransferase type-2" evidence="9">
    <location>
        <begin position="2"/>
        <end position="219"/>
    </location>
</feature>
<proteinExistence type="inferred from homology"/>
<keyword evidence="6" id="KW-0028">Amino-acid biosynthesis</keyword>
<organism evidence="10 11">
    <name type="scientific">Streptomyces rimosus subsp. rimosus</name>
    <dbReference type="NCBI Taxonomy" id="132474"/>
    <lineage>
        <taxon>Bacteria</taxon>
        <taxon>Bacillati</taxon>
        <taxon>Actinomycetota</taxon>
        <taxon>Actinomycetes</taxon>
        <taxon>Kitasatosporales</taxon>
        <taxon>Streptomycetaceae</taxon>
        <taxon>Streptomyces</taxon>
    </lineage>
</organism>
<dbReference type="PANTHER" id="PTHR43284:SF1">
    <property type="entry name" value="ASPARAGINE SYNTHETASE"/>
    <property type="match status" value="1"/>
</dbReference>
<evidence type="ECO:0000313" key="11">
    <source>
        <dbReference type="Proteomes" id="UP000829494"/>
    </source>
</evidence>
<evidence type="ECO:0000256" key="6">
    <source>
        <dbReference type="ARBA" id="ARBA00022888"/>
    </source>
</evidence>
<dbReference type="GeneID" id="66860319"/>
<accession>A0ABY3YSI6</accession>
<evidence type="ECO:0000256" key="1">
    <source>
        <dbReference type="ARBA" id="ARBA00005187"/>
    </source>
</evidence>
<dbReference type="InterPro" id="IPR029055">
    <property type="entry name" value="Ntn_hydrolases_N"/>
</dbReference>
<dbReference type="InterPro" id="IPR006426">
    <property type="entry name" value="Asn_synth_AEB"/>
</dbReference>
<dbReference type="InterPro" id="IPR001962">
    <property type="entry name" value="Asn_synthase"/>
</dbReference>
<evidence type="ECO:0000256" key="5">
    <source>
        <dbReference type="ARBA" id="ARBA00022840"/>
    </source>
</evidence>
<evidence type="ECO:0000259" key="9">
    <source>
        <dbReference type="PROSITE" id="PS51278"/>
    </source>
</evidence>
<dbReference type="Gene3D" id="3.60.20.10">
    <property type="entry name" value="Glutamine Phosphoribosylpyrophosphate, subunit 1, domain 1"/>
    <property type="match status" value="1"/>
</dbReference>
<reference evidence="10 11" key="1">
    <citation type="submission" date="2022-03" db="EMBL/GenBank/DDBJ databases">
        <title>Complete genome of Streptomyces rimosus ssp. rimosus R7 (=ATCC 10970).</title>
        <authorList>
            <person name="Beganovic S."/>
            <person name="Ruckert C."/>
            <person name="Busche T."/>
            <person name="Kalinowski J."/>
            <person name="Wittmann C."/>
        </authorList>
    </citation>
    <scope>NUCLEOTIDE SEQUENCE [LARGE SCALE GENOMIC DNA]</scope>
    <source>
        <strain evidence="10 11">R7</strain>
    </source>
</reference>
<comment type="catalytic activity">
    <reaction evidence="8">
        <text>L-aspartate + L-glutamine + ATP + H2O = L-asparagine + L-glutamate + AMP + diphosphate + H(+)</text>
        <dbReference type="Rhea" id="RHEA:12228"/>
        <dbReference type="ChEBI" id="CHEBI:15377"/>
        <dbReference type="ChEBI" id="CHEBI:15378"/>
        <dbReference type="ChEBI" id="CHEBI:29985"/>
        <dbReference type="ChEBI" id="CHEBI:29991"/>
        <dbReference type="ChEBI" id="CHEBI:30616"/>
        <dbReference type="ChEBI" id="CHEBI:33019"/>
        <dbReference type="ChEBI" id="CHEBI:58048"/>
        <dbReference type="ChEBI" id="CHEBI:58359"/>
        <dbReference type="ChEBI" id="CHEBI:456215"/>
        <dbReference type="EC" id="6.3.5.4"/>
    </reaction>
</comment>
<dbReference type="RefSeq" id="WP_003980001.1">
    <property type="nucleotide sequence ID" value="NZ_CP043497.1"/>
</dbReference>
<name>A0ABY3YSI6_STRRM</name>
<dbReference type="CDD" id="cd01991">
    <property type="entry name" value="Asn_synthase_B_C"/>
    <property type="match status" value="1"/>
</dbReference>
<keyword evidence="7" id="KW-0315">Glutamine amidotransferase</keyword>
<dbReference type="InterPro" id="IPR017932">
    <property type="entry name" value="GATase_2_dom"/>
</dbReference>
<keyword evidence="5" id="KW-0067">ATP-binding</keyword>
<keyword evidence="10" id="KW-0436">Ligase</keyword>
<dbReference type="GO" id="GO:0004066">
    <property type="term" value="F:asparagine synthase (glutamine-hydrolyzing) activity"/>
    <property type="evidence" value="ECO:0007669"/>
    <property type="project" value="UniProtKB-EC"/>
</dbReference>
<evidence type="ECO:0000256" key="7">
    <source>
        <dbReference type="ARBA" id="ARBA00022962"/>
    </source>
</evidence>
<sequence length="624" mass="69164">MCGITGWTAYDRDLTGGAERAALTAMTATMKCRGPDAEGQWAGPHAALGHRRLAVLDLPGGSQPMGVTEDGRTLAVLTYSGELYNYRDLRRELRSRGHRFRTASDTEAVLHAYLEWGRSFTTHLNGMYALAIWDARTEELLLLRDRVGIKPLYYCRAGAGSEVLFASEPKALLAHPAVEAEVCADGLRELLSLAKTPGHAIYTGLREVRPGHLVTISRTGITEERYWALRAREHTDDLDVTVSTVRAMLEQIMIRQTVADVPLCSLLSGGLDSSAITALAARTAHRPGRAGVRSFSVTFDQHERDFVPDLMHVDSDQPYVRALAGHVGTDHTDITLATAGLMNHANRRAALHARDLPSGLGDFDLSALLLFRAVREHSTVALSGEGADELFGGYFWFHDPQTVRAGTFPWRAAIEVYTRAGFGDAPMSTRLLDPALVRALDLPGHRRERYRRALAEVPHPEHAGPVEHRMREITYLHLTRFLPMLLDRKDRMSMANGLEVRVPFCDHELIEYVFNVPWSMKTAAGREKSLLRAAVADLLPEAVLNRPKNPYPTIQDPRYTDALRTALADLAHDSSAPINALLDRAAVSKALNGDASPRDMRYAAELVLDLNTWLDDYRVRLDLP</sequence>